<evidence type="ECO:0000256" key="1">
    <source>
        <dbReference type="SAM" id="MobiDB-lite"/>
    </source>
</evidence>
<feature type="region of interest" description="Disordered" evidence="1">
    <location>
        <begin position="561"/>
        <end position="585"/>
    </location>
</feature>
<dbReference type="InterPro" id="IPR051647">
    <property type="entry name" value="Mediator_comp_sub12"/>
</dbReference>
<feature type="region of interest" description="Disordered" evidence="1">
    <location>
        <begin position="1"/>
        <end position="32"/>
    </location>
</feature>
<dbReference type="GO" id="GO:0016592">
    <property type="term" value="C:mediator complex"/>
    <property type="evidence" value="ECO:0007669"/>
    <property type="project" value="TreeGrafter"/>
</dbReference>
<dbReference type="AlphaFoldDB" id="A0A5J9V8R5"/>
<dbReference type="PANTHER" id="PTHR46007">
    <property type="entry name" value="MEDIATOR OF RNA POLYMERASE II TRANSCRIPTION SUBUNIT 12"/>
    <property type="match status" value="1"/>
</dbReference>
<comment type="caution">
    <text evidence="2">The sequence shown here is derived from an EMBL/GenBank/DDBJ whole genome shotgun (WGS) entry which is preliminary data.</text>
</comment>
<reference evidence="2 3" key="1">
    <citation type="journal article" date="2019" name="Sci. Rep.">
        <title>A high-quality genome of Eragrostis curvula grass provides insights into Poaceae evolution and supports new strategies to enhance forage quality.</title>
        <authorList>
            <person name="Carballo J."/>
            <person name="Santos B.A.C.M."/>
            <person name="Zappacosta D."/>
            <person name="Garbus I."/>
            <person name="Selva J.P."/>
            <person name="Gallo C.A."/>
            <person name="Diaz A."/>
            <person name="Albertini E."/>
            <person name="Caccamo M."/>
            <person name="Echenique V."/>
        </authorList>
    </citation>
    <scope>NUCLEOTIDE SEQUENCE [LARGE SCALE GENOMIC DNA]</scope>
    <source>
        <strain evidence="3">cv. Victoria</strain>
        <tissue evidence="2">Leaf</tissue>
    </source>
</reference>
<dbReference type="PANTHER" id="PTHR46007:SF8">
    <property type="entry name" value="C2H2-TYPE DOMAIN-CONTAINING PROTEIN"/>
    <property type="match status" value="1"/>
</dbReference>
<gene>
    <name evidence="2" type="ORF">EJB05_23714</name>
</gene>
<evidence type="ECO:0000313" key="3">
    <source>
        <dbReference type="Proteomes" id="UP000324897"/>
    </source>
</evidence>
<dbReference type="GO" id="GO:0003713">
    <property type="term" value="F:transcription coactivator activity"/>
    <property type="evidence" value="ECO:0007669"/>
    <property type="project" value="TreeGrafter"/>
</dbReference>
<dbReference type="Gramene" id="TVU31998">
    <property type="protein sequence ID" value="TVU31998"/>
    <property type="gene ID" value="EJB05_23714"/>
</dbReference>
<proteinExistence type="predicted"/>
<feature type="compositionally biased region" description="Basic and acidic residues" evidence="1">
    <location>
        <begin position="10"/>
        <end position="27"/>
    </location>
</feature>
<keyword evidence="3" id="KW-1185">Reference proteome</keyword>
<accession>A0A5J9V8R5</accession>
<dbReference type="GO" id="GO:0045944">
    <property type="term" value="P:positive regulation of transcription by RNA polymerase II"/>
    <property type="evidence" value="ECO:0007669"/>
    <property type="project" value="TreeGrafter"/>
</dbReference>
<dbReference type="EMBL" id="RWGY01000011">
    <property type="protein sequence ID" value="TVU31998.1"/>
    <property type="molecule type" value="Genomic_DNA"/>
</dbReference>
<sequence length="646" mass="72621">MDGQQSSEGVGKDKGPADRFPTREQMAHGHHRRLQYEEGLRAPLHQGIPTQHQQGIFDQHQRDLHAAQQQQQRAILTQQQLTLLAQRNQEAVLVQQRQNILAQHQHDLIQQQQAALVQHNQNAIHAQQVSQQYSAAGRHPYVWQPENQFHLQPQGSIIPVVHIPVLISDGSQFIPQLSGITQAPDVSWTRRQVPLNPDVTTAAQPLSRRPNSMLDLCNRQSQSPQSFVVQQNQLDQSSLYSSEVSTVAAPDQNSSQAPSSVNHGTFRASSHTAGGSCQLKNLPAATSTRATEASKVCSSSSGGMSVPEYVEKHCDGSLAKWFTFFYGDRVLIGKTKGCKLLCKAYRYVIKKYKEGKSWGGKFTANDMVTDGKNFRIAIEPEEEATVDNLFLDLGKLTDNMVSHFVVDDACAIYVRHLNDFCKFPPERVKTSEELLEVYLMFLSYHPAFGYSMERADLIKDTGMLYKNCSSDHVTLADKCLQKALSFSFGSGNDWRDTVHTDKLMAETLWRGASYEERRDKAYRYEGTSKGLMVCCRNSLVHTPGHTLLKVTVKQVWKAKQPNQQSQDTFQNSQRPTTQPSQLVDKNIQPMASPREAEYAVGLNFDVYIADSIFNLLSEPGLNNCKYLHDRWAAFKRSVDAEGDDEE</sequence>
<feature type="compositionally biased region" description="Polar residues" evidence="1">
    <location>
        <begin position="561"/>
        <end position="583"/>
    </location>
</feature>
<dbReference type="Proteomes" id="UP000324897">
    <property type="component" value="Chromosome 1"/>
</dbReference>
<protein>
    <submittedName>
        <fullName evidence="2">Uncharacterized protein</fullName>
    </submittedName>
</protein>
<feature type="region of interest" description="Disordered" evidence="1">
    <location>
        <begin position="241"/>
        <end position="273"/>
    </location>
</feature>
<evidence type="ECO:0000313" key="2">
    <source>
        <dbReference type="EMBL" id="TVU31998.1"/>
    </source>
</evidence>
<name>A0A5J9V8R5_9POAL</name>
<organism evidence="2 3">
    <name type="scientific">Eragrostis curvula</name>
    <name type="common">weeping love grass</name>
    <dbReference type="NCBI Taxonomy" id="38414"/>
    <lineage>
        <taxon>Eukaryota</taxon>
        <taxon>Viridiplantae</taxon>
        <taxon>Streptophyta</taxon>
        <taxon>Embryophyta</taxon>
        <taxon>Tracheophyta</taxon>
        <taxon>Spermatophyta</taxon>
        <taxon>Magnoliopsida</taxon>
        <taxon>Liliopsida</taxon>
        <taxon>Poales</taxon>
        <taxon>Poaceae</taxon>
        <taxon>PACMAD clade</taxon>
        <taxon>Chloridoideae</taxon>
        <taxon>Eragrostideae</taxon>
        <taxon>Eragrostidinae</taxon>
        <taxon>Eragrostis</taxon>
    </lineage>
</organism>